<dbReference type="InterPro" id="IPR019262">
    <property type="entry name" value="DUF2272"/>
</dbReference>
<accession>A0A2T5BHV1</accession>
<dbReference type="Pfam" id="PF10030">
    <property type="entry name" value="DUF2272"/>
    <property type="match status" value="1"/>
</dbReference>
<evidence type="ECO:0000313" key="2">
    <source>
        <dbReference type="EMBL" id="PTM98585.1"/>
    </source>
</evidence>
<proteinExistence type="predicted"/>
<gene>
    <name evidence="2" type="ORF">C7449_101250</name>
</gene>
<evidence type="ECO:0000313" key="3">
    <source>
        <dbReference type="Proteomes" id="UP000241247"/>
    </source>
</evidence>
<reference evidence="2 3" key="1">
    <citation type="submission" date="2018-04" db="EMBL/GenBank/DDBJ databases">
        <title>Genomic Encyclopedia of Type Strains, Phase IV (KMG-IV): sequencing the most valuable type-strain genomes for metagenomic binning, comparative biology and taxonomic classification.</title>
        <authorList>
            <person name="Goeker M."/>
        </authorList>
    </citation>
    <scope>NUCLEOTIDE SEQUENCE [LARGE SCALE GENOMIC DNA]</scope>
    <source>
        <strain evidence="2 3">DSM 7138</strain>
    </source>
</reference>
<keyword evidence="3" id="KW-1185">Reference proteome</keyword>
<protein>
    <submittedName>
        <fullName evidence="2">Uncharacterized protein DUF2272</fullName>
    </submittedName>
</protein>
<dbReference type="EMBL" id="PZZZ01000001">
    <property type="protein sequence ID" value="PTM98585.1"/>
    <property type="molecule type" value="Genomic_DNA"/>
</dbReference>
<dbReference type="RefSeq" id="WP_108000963.1">
    <property type="nucleotide sequence ID" value="NZ_JBHEEX010000008.1"/>
</dbReference>
<evidence type="ECO:0000259" key="1">
    <source>
        <dbReference type="Pfam" id="PF10030"/>
    </source>
</evidence>
<organism evidence="2 3">
    <name type="scientific">Mycoplana dimorpha</name>
    <dbReference type="NCBI Taxonomy" id="28320"/>
    <lineage>
        <taxon>Bacteria</taxon>
        <taxon>Pseudomonadati</taxon>
        <taxon>Pseudomonadota</taxon>
        <taxon>Alphaproteobacteria</taxon>
        <taxon>Hyphomicrobiales</taxon>
        <taxon>Rhizobiaceae</taxon>
        <taxon>Mycoplana</taxon>
    </lineage>
</organism>
<dbReference type="AlphaFoldDB" id="A0A2T5BHV1"/>
<comment type="caution">
    <text evidence="2">The sequence shown here is derived from an EMBL/GenBank/DDBJ whole genome shotgun (WGS) entry which is preliminary data.</text>
</comment>
<name>A0A2T5BHV1_MYCDI</name>
<sequence length="211" mass="23752">MSDFTRQLVDACKHEYARWDNGQGRETWGSPQHSKDYYLFVRDYWRSIGINHLDGRTVQAGIRPAWSSAFVSFINKTAGAGTRFHYTQAHCYYIDRAMKAANGAASDFAYIARKPENYKPKAGDIVCAGRAYAKGYGYDQAAITYEADSFYPSHGDIVVDVTDTHAHVMGGNVNDNVDMKRLRLTGTGYLRNRINTSGTELPWIAILECRI</sequence>
<dbReference type="OrthoDB" id="3078754at2"/>
<feature type="domain" description="DUF2272" evidence="1">
    <location>
        <begin position="63"/>
        <end position="208"/>
    </location>
</feature>
<dbReference type="Proteomes" id="UP000241247">
    <property type="component" value="Unassembled WGS sequence"/>
</dbReference>